<protein>
    <recommendedName>
        <fullName evidence="4">3-oxoacyl-ACP synthase</fullName>
    </recommendedName>
</protein>
<gene>
    <name evidence="1" type="ORF">BTGOE4_09700</name>
    <name evidence="2" type="ORF">BTGOE4_10610</name>
</gene>
<reference evidence="1 3" key="1">
    <citation type="submission" date="2016-04" db="EMBL/GenBank/DDBJ databases">
        <title>Bacillus thuringiensis and Bacillus weihenstephanensis as novel biocontrol agents of wilt causing Verticillium species.</title>
        <authorList>
            <person name="Hollensteiner J."/>
            <person name="Wemheuer F."/>
            <person name="Harting R."/>
            <person name="Kolarzyk A."/>
            <person name="Diaz-Valerio S."/>
            <person name="Poehlein A."/>
            <person name="Brzuszkiewicz E."/>
            <person name="Nesemann K."/>
            <person name="Braus-Stromeyer S."/>
            <person name="Braus G."/>
            <person name="Daniel R."/>
            <person name="Liesegang H."/>
        </authorList>
    </citation>
    <scope>NUCLEOTIDE SEQUENCE [LARGE SCALE GENOMIC DNA]</scope>
    <source>
        <strain evidence="1 3">GOE4</strain>
    </source>
</reference>
<dbReference type="PANTHER" id="PTHR40051">
    <property type="entry name" value="IG HYPOTHETICAL 15966"/>
    <property type="match status" value="1"/>
</dbReference>
<dbReference type="PANTHER" id="PTHR40051:SF1">
    <property type="entry name" value="YOLD-LIKE FAMILY PROTEIN"/>
    <property type="match status" value="1"/>
</dbReference>
<name>A0A9X5N856_BACTU</name>
<organism evidence="1 3">
    <name type="scientific">Bacillus thuringiensis</name>
    <dbReference type="NCBI Taxonomy" id="1428"/>
    <lineage>
        <taxon>Bacteria</taxon>
        <taxon>Bacillati</taxon>
        <taxon>Bacillota</taxon>
        <taxon>Bacilli</taxon>
        <taxon>Bacillales</taxon>
        <taxon>Bacillaceae</taxon>
        <taxon>Bacillus</taxon>
        <taxon>Bacillus cereus group</taxon>
    </lineage>
</organism>
<dbReference type="EMBL" id="LXLI01000017">
    <property type="protein sequence ID" value="OFC94580.1"/>
    <property type="molecule type" value="Genomic_DNA"/>
</dbReference>
<dbReference type="Pfam" id="PF08863">
    <property type="entry name" value="YolD"/>
    <property type="match status" value="1"/>
</dbReference>
<accession>A0A9X5N856</accession>
<dbReference type="EMBL" id="LXLI01000017">
    <property type="protein sequence ID" value="OFC94671.1"/>
    <property type="molecule type" value="Genomic_DNA"/>
</dbReference>
<evidence type="ECO:0000313" key="1">
    <source>
        <dbReference type="EMBL" id="OFC94580.1"/>
    </source>
</evidence>
<evidence type="ECO:0008006" key="4">
    <source>
        <dbReference type="Google" id="ProtNLM"/>
    </source>
</evidence>
<evidence type="ECO:0000313" key="2">
    <source>
        <dbReference type="EMBL" id="OFC94671.1"/>
    </source>
</evidence>
<evidence type="ECO:0000313" key="3">
    <source>
        <dbReference type="Proteomes" id="UP000175994"/>
    </source>
</evidence>
<comment type="caution">
    <text evidence="1">The sequence shown here is derived from an EMBL/GenBank/DDBJ whole genome shotgun (WGS) entry which is preliminary data.</text>
</comment>
<sequence>MENTNWGTPKIKGRGMIKWQPFCSLPEQFAGIREIMGDLNKVPKPIVSEDMQEQIERSIIHSMQSKEEISISYYRDGMVHDMYINVLHIEPMLKTVYCTDAFGLNTEFKFDELVNIN</sequence>
<dbReference type="RefSeq" id="WP_070183594.1">
    <property type="nucleotide sequence ID" value="NZ_LXLI01000017.1"/>
</dbReference>
<dbReference type="AlphaFoldDB" id="A0A9X5N856"/>
<proteinExistence type="predicted"/>
<dbReference type="InterPro" id="IPR014962">
    <property type="entry name" value="YolD"/>
</dbReference>
<dbReference type="Proteomes" id="UP000175994">
    <property type="component" value="Unassembled WGS sequence"/>
</dbReference>